<keyword evidence="2" id="KW-1185">Reference proteome</keyword>
<organism evidence="1 2">
    <name type="scientific">Trifolium pratense</name>
    <name type="common">Red clover</name>
    <dbReference type="NCBI Taxonomy" id="57577"/>
    <lineage>
        <taxon>Eukaryota</taxon>
        <taxon>Viridiplantae</taxon>
        <taxon>Streptophyta</taxon>
        <taxon>Embryophyta</taxon>
        <taxon>Tracheophyta</taxon>
        <taxon>Spermatophyta</taxon>
        <taxon>Magnoliopsida</taxon>
        <taxon>eudicotyledons</taxon>
        <taxon>Gunneridae</taxon>
        <taxon>Pentapetalae</taxon>
        <taxon>rosids</taxon>
        <taxon>fabids</taxon>
        <taxon>Fabales</taxon>
        <taxon>Fabaceae</taxon>
        <taxon>Papilionoideae</taxon>
        <taxon>50 kb inversion clade</taxon>
        <taxon>NPAAA clade</taxon>
        <taxon>Hologalegina</taxon>
        <taxon>IRL clade</taxon>
        <taxon>Trifolieae</taxon>
        <taxon>Trifolium</taxon>
    </lineage>
</organism>
<sequence length="78" mass="8881">MQVCVEEDSIGQAFREVQIQEGKYVTSRNLRDILYHELERNLAIKVEKMVKQPIHSLSVGAELGISLYSLKICKCVCV</sequence>
<dbReference type="EMBL" id="CASHSV030000716">
    <property type="protein sequence ID" value="CAJ2672438.1"/>
    <property type="molecule type" value="Genomic_DNA"/>
</dbReference>
<protein>
    <submittedName>
        <fullName evidence="1">Uncharacterized protein</fullName>
    </submittedName>
</protein>
<evidence type="ECO:0000313" key="1">
    <source>
        <dbReference type="EMBL" id="CAJ2672438.1"/>
    </source>
</evidence>
<reference evidence="1" key="1">
    <citation type="submission" date="2023-10" db="EMBL/GenBank/DDBJ databases">
        <authorList>
            <person name="Rodriguez Cubillos JULIANA M."/>
            <person name="De Vega J."/>
        </authorList>
    </citation>
    <scope>NUCLEOTIDE SEQUENCE</scope>
</reference>
<accession>A0ACB0LVR2</accession>
<gene>
    <name evidence="1" type="ORF">MILVUS5_LOCUS36073</name>
</gene>
<proteinExistence type="predicted"/>
<name>A0ACB0LVR2_TRIPR</name>
<evidence type="ECO:0000313" key="2">
    <source>
        <dbReference type="Proteomes" id="UP001177021"/>
    </source>
</evidence>
<comment type="caution">
    <text evidence="1">The sequence shown here is derived from an EMBL/GenBank/DDBJ whole genome shotgun (WGS) entry which is preliminary data.</text>
</comment>
<dbReference type="Proteomes" id="UP001177021">
    <property type="component" value="Unassembled WGS sequence"/>
</dbReference>